<gene>
    <name evidence="3" type="ORF">SAMN05216564_103321</name>
</gene>
<dbReference type="CDD" id="cd03443">
    <property type="entry name" value="PaaI_thioesterase"/>
    <property type="match status" value="1"/>
</dbReference>
<dbReference type="PANTHER" id="PTHR42856:SF1">
    <property type="entry name" value="ACYL-COENZYME A THIOESTERASE PAAI"/>
    <property type="match status" value="1"/>
</dbReference>
<evidence type="ECO:0000256" key="1">
    <source>
        <dbReference type="ARBA" id="ARBA00022801"/>
    </source>
</evidence>
<protein>
    <submittedName>
        <fullName evidence="3">Acyl-CoA thioesterase</fullName>
    </submittedName>
</protein>
<evidence type="ECO:0000313" key="4">
    <source>
        <dbReference type="Proteomes" id="UP000199079"/>
    </source>
</evidence>
<dbReference type="RefSeq" id="WP_092731669.1">
    <property type="nucleotide sequence ID" value="NZ_FNPC01000003.1"/>
</dbReference>
<dbReference type="InterPro" id="IPR003736">
    <property type="entry name" value="PAAI_dom"/>
</dbReference>
<accession>A0A1H3HKR6</accession>
<dbReference type="Proteomes" id="UP000199079">
    <property type="component" value="Unassembled WGS sequence"/>
</dbReference>
<dbReference type="AlphaFoldDB" id="A0A1H3HKR6"/>
<dbReference type="InterPro" id="IPR006683">
    <property type="entry name" value="Thioestr_dom"/>
</dbReference>
<dbReference type="InterPro" id="IPR033120">
    <property type="entry name" value="HOTDOG_ACOT"/>
</dbReference>
<dbReference type="OrthoDB" id="24516at2157"/>
<proteinExistence type="predicted"/>
<feature type="domain" description="HotDog ACOT-type" evidence="2">
    <location>
        <begin position="25"/>
        <end position="130"/>
    </location>
</feature>
<organism evidence="3 4">
    <name type="scientific">Halopenitus persicus</name>
    <dbReference type="NCBI Taxonomy" id="1048396"/>
    <lineage>
        <taxon>Archaea</taxon>
        <taxon>Methanobacteriati</taxon>
        <taxon>Methanobacteriota</taxon>
        <taxon>Stenosarchaea group</taxon>
        <taxon>Halobacteria</taxon>
        <taxon>Halobacteriales</taxon>
        <taxon>Haloferacaceae</taxon>
        <taxon>Halopenitus</taxon>
    </lineage>
</organism>
<keyword evidence="1" id="KW-0378">Hydrolase</keyword>
<keyword evidence="4" id="KW-1185">Reference proteome</keyword>
<dbReference type="InterPro" id="IPR052723">
    <property type="entry name" value="Acyl-CoA_thioesterase_PaaI"/>
</dbReference>
<evidence type="ECO:0000259" key="2">
    <source>
        <dbReference type="PROSITE" id="PS51770"/>
    </source>
</evidence>
<reference evidence="4" key="1">
    <citation type="submission" date="2016-10" db="EMBL/GenBank/DDBJ databases">
        <authorList>
            <person name="Varghese N."/>
            <person name="Submissions S."/>
        </authorList>
    </citation>
    <scope>NUCLEOTIDE SEQUENCE [LARGE SCALE GENOMIC DNA]</scope>
    <source>
        <strain evidence="4">DC30,IBRC 10041,KCTC 4046</strain>
    </source>
</reference>
<dbReference type="GO" id="GO:0016289">
    <property type="term" value="F:acyl-CoA hydrolase activity"/>
    <property type="evidence" value="ECO:0007669"/>
    <property type="project" value="TreeGrafter"/>
</dbReference>
<dbReference type="Pfam" id="PF03061">
    <property type="entry name" value="4HBT"/>
    <property type="match status" value="1"/>
</dbReference>
<dbReference type="PROSITE" id="PS51770">
    <property type="entry name" value="HOTDOG_ACOT"/>
    <property type="match status" value="1"/>
</dbReference>
<dbReference type="PANTHER" id="PTHR42856">
    <property type="entry name" value="ACYL-COENZYME A THIOESTERASE PAAI"/>
    <property type="match status" value="1"/>
</dbReference>
<dbReference type="Gene3D" id="3.10.129.10">
    <property type="entry name" value="Hotdog Thioesterase"/>
    <property type="match status" value="1"/>
</dbReference>
<dbReference type="NCBIfam" id="TIGR00369">
    <property type="entry name" value="unchar_dom_1"/>
    <property type="match status" value="1"/>
</dbReference>
<sequence>MANGSDHSAEDAFCETLGIVFEEVSEGSAVATMTITDEHLNFGGVLHGGAAFSLADAAAGAAMQSVLEEDISTALEANISFLSAVDPGEEVVAKAEVTHKSRKTGEVTVSLETEEGEPVGSYRARAYRIT</sequence>
<dbReference type="SUPFAM" id="SSF54637">
    <property type="entry name" value="Thioesterase/thiol ester dehydrase-isomerase"/>
    <property type="match status" value="1"/>
</dbReference>
<name>A0A1H3HKR6_9EURY</name>
<evidence type="ECO:0000313" key="3">
    <source>
        <dbReference type="EMBL" id="SDY16032.1"/>
    </source>
</evidence>
<dbReference type="EMBL" id="FNPC01000003">
    <property type="protein sequence ID" value="SDY16032.1"/>
    <property type="molecule type" value="Genomic_DNA"/>
</dbReference>
<dbReference type="InterPro" id="IPR029069">
    <property type="entry name" value="HotDog_dom_sf"/>
</dbReference>